<accession>Q775A9</accession>
<evidence type="ECO:0000313" key="3">
    <source>
        <dbReference type="Proteomes" id="UP000001765"/>
    </source>
</evidence>
<dbReference type="InterPro" id="IPR056083">
    <property type="entry name" value="DUF7666"/>
</dbReference>
<keyword evidence="3" id="KW-1185">Reference proteome</keyword>
<organism evidence="2 3">
    <name type="scientific">Bordetella phage BPP-1</name>
    <dbReference type="NCBI Taxonomy" id="2885909"/>
    <lineage>
        <taxon>Viruses</taxon>
        <taxon>Duplodnaviria</taxon>
        <taxon>Heunggongvirae</taxon>
        <taxon>Uroviricota</taxon>
        <taxon>Caudoviricetes</taxon>
        <taxon>Rauchvirus</taxon>
        <taxon>Rauchvirus BPP1</taxon>
    </lineage>
</organism>
<sequence length="309" mass="32273">MTAPTKKTPKKAAKSALGTSLVLRVCRSDYTSRNGFAWPQTVGAEIVAPDWKDNKNCGHGLHGWLFGQGDHGCVDYWQDPDAKWYVLEVPSDSITMLGGKCKFPRAVVRFIGSRSDAAAYILAHEPKALNVAVIGLVREVGDGGVAEVGALGTATAGYRGTATAGYRGTATAGYRGTATAGYRGTATAGYRGTATAGYRGTATAGYRGTATAGYRGTATAGYRGTATAGYRGTATAGESGTATAGYRGTATAGESGTATAGEKGELRIQWWDAKAERYRTVLGYVGEDGIKADTKYRLDDNHKFVEVSE</sequence>
<feature type="domain" description="DUF7666" evidence="1">
    <location>
        <begin position="21"/>
        <end position="116"/>
    </location>
</feature>
<evidence type="ECO:0000259" key="1">
    <source>
        <dbReference type="Pfam" id="PF24703"/>
    </source>
</evidence>
<dbReference type="SUPFAM" id="SSF69349">
    <property type="entry name" value="Phage fibre proteins"/>
    <property type="match status" value="1"/>
</dbReference>
<proteinExistence type="predicted"/>
<dbReference type="KEGG" id="vg:2717218"/>
<gene>
    <name evidence="2" type="primary">bbp36</name>
</gene>
<organismHost>
    <name type="scientific">Bordetella bronchiseptica</name>
    <name type="common">Alcaligenes bronchisepticus</name>
    <dbReference type="NCBI Taxonomy" id="518"/>
</organismHost>
<reference evidence="2 3" key="1">
    <citation type="journal article" date="2004" name="J. Bacteriol.">
        <title>Genomic and genetic analysis of Bordetella bacteriophages encoding reverse transcriptase-mediated tropism-switching cassettes.</title>
        <authorList>
            <person name="Liu M."/>
            <person name="Gingery M."/>
            <person name="Doulatov S.R."/>
            <person name="Liu Y."/>
            <person name="Hodes A."/>
            <person name="Baker S."/>
            <person name="Davis P."/>
            <person name="Simmonds M."/>
            <person name="Churcher C."/>
            <person name="Mungall K."/>
            <person name="Quail M.A."/>
            <person name="Preston A."/>
            <person name="Harvill E.T."/>
            <person name="Maskell D.J."/>
            <person name="Eiserling F.A."/>
            <person name="Parkhill J."/>
            <person name="Miller J.F."/>
        </authorList>
    </citation>
    <scope>NUCLEOTIDE SEQUENCE</scope>
</reference>
<dbReference type="EMBL" id="AY029185">
    <property type="protein sequence ID" value="AAR97701.1"/>
    <property type="molecule type" value="Genomic_DNA"/>
</dbReference>
<dbReference type="Proteomes" id="UP000001765">
    <property type="component" value="Segment"/>
</dbReference>
<evidence type="ECO:0000313" key="2">
    <source>
        <dbReference type="EMBL" id="AAR97701.1"/>
    </source>
</evidence>
<dbReference type="Pfam" id="PF24703">
    <property type="entry name" value="DUF7666"/>
    <property type="match status" value="1"/>
</dbReference>
<dbReference type="GeneID" id="2717218"/>
<dbReference type="RefSeq" id="NP_958705.1">
    <property type="nucleotide sequence ID" value="NC_005357.1"/>
</dbReference>
<protein>
    <submittedName>
        <fullName evidence="2">Bbp36</fullName>
    </submittedName>
</protein>
<name>Q775A9_BPBPP</name>